<protein>
    <submittedName>
        <fullName evidence="2">Uncharacterized protein</fullName>
    </submittedName>
</protein>
<dbReference type="AlphaFoldDB" id="A0AAD3HII0"/>
<feature type="non-terminal residue" evidence="2">
    <location>
        <position position="834"/>
    </location>
</feature>
<feature type="region of interest" description="Disordered" evidence="1">
    <location>
        <begin position="307"/>
        <end position="483"/>
    </location>
</feature>
<name>A0AAD3HII0_9CHLO</name>
<feature type="compositionally biased region" description="Polar residues" evidence="1">
    <location>
        <begin position="128"/>
        <end position="149"/>
    </location>
</feature>
<evidence type="ECO:0000313" key="2">
    <source>
        <dbReference type="EMBL" id="GFR41826.1"/>
    </source>
</evidence>
<feature type="compositionally biased region" description="Low complexity" evidence="1">
    <location>
        <begin position="759"/>
        <end position="770"/>
    </location>
</feature>
<feature type="region of interest" description="Disordered" evidence="1">
    <location>
        <begin position="495"/>
        <end position="527"/>
    </location>
</feature>
<evidence type="ECO:0000256" key="1">
    <source>
        <dbReference type="SAM" id="MobiDB-lite"/>
    </source>
</evidence>
<feature type="compositionally biased region" description="Low complexity" evidence="1">
    <location>
        <begin position="251"/>
        <end position="265"/>
    </location>
</feature>
<feature type="region of interest" description="Disordered" evidence="1">
    <location>
        <begin position="812"/>
        <end position="834"/>
    </location>
</feature>
<feature type="compositionally biased region" description="Gly residues" evidence="1">
    <location>
        <begin position="174"/>
        <end position="190"/>
    </location>
</feature>
<reference evidence="2 3" key="1">
    <citation type="journal article" date="2021" name="Sci. Rep.">
        <title>Genome sequencing of the multicellular alga Astrephomene provides insights into convergent evolution of germ-soma differentiation.</title>
        <authorList>
            <person name="Yamashita S."/>
            <person name="Yamamoto K."/>
            <person name="Matsuzaki R."/>
            <person name="Suzuki S."/>
            <person name="Yamaguchi H."/>
            <person name="Hirooka S."/>
            <person name="Minakuchi Y."/>
            <person name="Miyagishima S."/>
            <person name="Kawachi M."/>
            <person name="Toyoda A."/>
            <person name="Nozaki H."/>
        </authorList>
    </citation>
    <scope>NUCLEOTIDE SEQUENCE [LARGE SCALE GENOMIC DNA]</scope>
    <source>
        <strain evidence="2 3">NIES-4017</strain>
    </source>
</reference>
<feature type="region of interest" description="Disordered" evidence="1">
    <location>
        <begin position="707"/>
        <end position="792"/>
    </location>
</feature>
<dbReference type="Proteomes" id="UP001054857">
    <property type="component" value="Unassembled WGS sequence"/>
</dbReference>
<feature type="region of interest" description="Disordered" evidence="1">
    <location>
        <begin position="251"/>
        <end position="275"/>
    </location>
</feature>
<feature type="compositionally biased region" description="Polar residues" evidence="1">
    <location>
        <begin position="334"/>
        <end position="355"/>
    </location>
</feature>
<feature type="region of interest" description="Disordered" evidence="1">
    <location>
        <begin position="169"/>
        <end position="207"/>
    </location>
</feature>
<feature type="compositionally biased region" description="Polar residues" evidence="1">
    <location>
        <begin position="825"/>
        <end position="834"/>
    </location>
</feature>
<feature type="compositionally biased region" description="Low complexity" evidence="1">
    <location>
        <begin position="426"/>
        <end position="446"/>
    </location>
</feature>
<accession>A0AAD3HII0</accession>
<dbReference type="EMBL" id="BMAR01000002">
    <property type="protein sequence ID" value="GFR41826.1"/>
    <property type="molecule type" value="Genomic_DNA"/>
</dbReference>
<feature type="compositionally biased region" description="Basic and acidic residues" evidence="1">
    <location>
        <begin position="712"/>
        <end position="725"/>
    </location>
</feature>
<feature type="compositionally biased region" description="Low complexity" evidence="1">
    <location>
        <begin position="307"/>
        <end position="319"/>
    </location>
</feature>
<proteinExistence type="predicted"/>
<keyword evidence="3" id="KW-1185">Reference proteome</keyword>
<comment type="caution">
    <text evidence="2">The sequence shown here is derived from an EMBL/GenBank/DDBJ whole genome shotgun (WGS) entry which is preliminary data.</text>
</comment>
<feature type="region of interest" description="Disordered" evidence="1">
    <location>
        <begin position="104"/>
        <end position="152"/>
    </location>
</feature>
<feature type="compositionally biased region" description="Polar residues" evidence="1">
    <location>
        <begin position="465"/>
        <end position="477"/>
    </location>
</feature>
<organism evidence="2 3">
    <name type="scientific">Astrephomene gubernaculifera</name>
    <dbReference type="NCBI Taxonomy" id="47775"/>
    <lineage>
        <taxon>Eukaryota</taxon>
        <taxon>Viridiplantae</taxon>
        <taxon>Chlorophyta</taxon>
        <taxon>core chlorophytes</taxon>
        <taxon>Chlorophyceae</taxon>
        <taxon>CS clade</taxon>
        <taxon>Chlamydomonadales</taxon>
        <taxon>Astrephomenaceae</taxon>
        <taxon>Astrephomene</taxon>
    </lineage>
</organism>
<gene>
    <name evidence="2" type="ORF">Agub_g2599</name>
</gene>
<feature type="compositionally biased region" description="Polar residues" evidence="1">
    <location>
        <begin position="405"/>
        <end position="418"/>
    </location>
</feature>
<feature type="compositionally biased region" description="Low complexity" evidence="1">
    <location>
        <begin position="116"/>
        <end position="127"/>
    </location>
</feature>
<sequence>WEPNAAGGAASVMATSGTSIAAVAAQAAAAAREGQRALYRWQLLRLYYKFPHKHRTVLVDRWHEIFDKVVGEATRGARAKEVMAWKRLGAAVQVSAGGAVRNLAASPAPNSARKTSAPGASHSPAASWRSQGGSPPKSNAGSRHTTPSRLTAAAAAAASVLMSPGSSQRLFRSAGGGSNNVSGRAGGSGVSNGSRSHPGGAPTPPPVGMDSRVEIVMAAEDVKPAKSRSQAGGLLKGSSFGIRQAAAAAPAASQGPVASTAAEIPEPAPAAAPPAVAAPPAAAMNTGAPAAKAASSRRLFAGPVATEPPATAAAATAAPSRGSSFKTDKVGAPQSGSGTENKPTASDATGASKGSTAGICDRTTPPKPLFNVQVNTSIPAPPLYHSPSPRSPASNIPRTSAGGPNRSSIPSLRSQPCTPGSIAQVAGAPAKTPTPATAPSQPPSSARNPLRLSTQPGGSGIPTPQAATSPVARQSKNGSGIPAAAGALASSSVARNSAASRLPRPSLSGNTTPLTTPQITPQATPAASPFTTKVATAALAPVVTAAADAAPGAAADAAATAAVIRTSSTNPTSGVARSLFPGGDGGVATGRPSILRPPMLSSIPDPADPVAPVRLKESCSVPDSAGDGFVTIASVTTDAVAGTATALAAVPSTGSAMEVDAAAVISAAGVAAAGADAAIADMGSMDLLSPDADQLAAWASQAAAAMAGGSPRKSEPQLEEGKYLEGRQTSQGQLKKVRKPWDEAPVTAGEDGVSVKSMAAETGAGTAAEEPSSKRMRMPLSPRDVDNNSPKRAVSAGGLLAAKVAAASMAAGTVSAGGVEVSPSMRASSVRTRR</sequence>
<evidence type="ECO:0000313" key="3">
    <source>
        <dbReference type="Proteomes" id="UP001054857"/>
    </source>
</evidence>
<feature type="compositionally biased region" description="Low complexity" evidence="1">
    <location>
        <begin position="511"/>
        <end position="527"/>
    </location>
</feature>